<dbReference type="InterPro" id="IPR001986">
    <property type="entry name" value="Enolpyruvate_Tfrase_dom"/>
</dbReference>
<dbReference type="EC" id="2.5.1.19" evidence="7"/>
<comment type="caution">
    <text evidence="7">Lacks conserved residue(s) required for the propagation of feature annotation.</text>
</comment>
<feature type="domain" description="Enolpyruvate transferase" evidence="8">
    <location>
        <begin position="7"/>
        <end position="416"/>
    </location>
</feature>
<evidence type="ECO:0000256" key="6">
    <source>
        <dbReference type="ARBA" id="ARBA00044633"/>
    </source>
</evidence>
<feature type="binding site" evidence="7">
    <location>
        <position position="194"/>
    </location>
    <ligand>
        <name>3-phosphoshikimate</name>
        <dbReference type="ChEBI" id="CHEBI:145989"/>
    </ligand>
</feature>
<dbReference type="RefSeq" id="WP_011844139.1">
    <property type="nucleotide sequence ID" value="NZ_CP109831.1"/>
</dbReference>
<name>A0AAX3E957_9EURY</name>
<dbReference type="InterPro" id="IPR006264">
    <property type="entry name" value="EPSP_synthase"/>
</dbReference>
<feature type="binding site" evidence="7">
    <location>
        <position position="22"/>
    </location>
    <ligand>
        <name>3-phosphoshikimate</name>
        <dbReference type="ChEBI" id="CHEBI:145989"/>
    </ligand>
</feature>
<keyword evidence="4 7" id="KW-0808">Transferase</keyword>
<evidence type="ECO:0000256" key="7">
    <source>
        <dbReference type="HAMAP-Rule" id="MF_00210"/>
    </source>
</evidence>
<feature type="binding site" evidence="7">
    <location>
        <position position="26"/>
    </location>
    <ligand>
        <name>3-phosphoshikimate</name>
        <dbReference type="ChEBI" id="CHEBI:145989"/>
    </ligand>
</feature>
<dbReference type="PANTHER" id="PTHR21090:SF5">
    <property type="entry name" value="PENTAFUNCTIONAL AROM POLYPEPTIDE"/>
    <property type="match status" value="1"/>
</dbReference>
<dbReference type="GO" id="GO:0009423">
    <property type="term" value="P:chorismate biosynthetic process"/>
    <property type="evidence" value="ECO:0007669"/>
    <property type="project" value="UniProtKB-UniRule"/>
</dbReference>
<dbReference type="Gene3D" id="3.65.10.10">
    <property type="entry name" value="Enolpyruvate transferase domain"/>
    <property type="match status" value="2"/>
</dbReference>
<organism evidence="9 10">
    <name type="scientific">Methanoculleus submarinus</name>
    <dbReference type="NCBI Taxonomy" id="204050"/>
    <lineage>
        <taxon>Archaea</taxon>
        <taxon>Methanobacteriati</taxon>
        <taxon>Methanobacteriota</taxon>
        <taxon>Stenosarchaea group</taxon>
        <taxon>Methanomicrobia</taxon>
        <taxon>Methanomicrobiales</taxon>
        <taxon>Methanomicrobiaceae</taxon>
        <taxon>Methanoculleus</taxon>
    </lineage>
</organism>
<dbReference type="EMBL" id="CP109831">
    <property type="protein sequence ID" value="UYU18643.1"/>
    <property type="molecule type" value="Genomic_DNA"/>
</dbReference>
<protein>
    <recommendedName>
        <fullName evidence="7">3-phosphoshikimate 1-carboxyvinyltransferase</fullName>
        <ecNumber evidence="7">2.5.1.19</ecNumber>
    </recommendedName>
    <alternativeName>
        <fullName evidence="7">5-enolpyruvylshikimate-3-phosphate synthase</fullName>
        <shortName evidence="7">EPSP synthase</shortName>
        <shortName evidence="7">EPSPS</shortName>
    </alternativeName>
</protein>
<evidence type="ECO:0000256" key="3">
    <source>
        <dbReference type="ARBA" id="ARBA00022605"/>
    </source>
</evidence>
<dbReference type="InterPro" id="IPR036968">
    <property type="entry name" value="Enolpyruvate_Tfrase_sf"/>
</dbReference>
<dbReference type="SUPFAM" id="SSF55205">
    <property type="entry name" value="EPT/RTPC-like"/>
    <property type="match status" value="1"/>
</dbReference>
<keyword evidence="10" id="KW-1185">Reference proteome</keyword>
<evidence type="ECO:0000256" key="5">
    <source>
        <dbReference type="ARBA" id="ARBA00023141"/>
    </source>
</evidence>
<evidence type="ECO:0000256" key="1">
    <source>
        <dbReference type="ARBA" id="ARBA00004811"/>
    </source>
</evidence>
<feature type="binding site" evidence="7">
    <location>
        <position position="166"/>
    </location>
    <ligand>
        <name>3-phosphoshikimate</name>
        <dbReference type="ChEBI" id="CHEBI:145989"/>
    </ligand>
</feature>
<evidence type="ECO:0000259" key="8">
    <source>
        <dbReference type="Pfam" id="PF00275"/>
    </source>
</evidence>
<dbReference type="CDD" id="cd01556">
    <property type="entry name" value="EPSP_synthase"/>
    <property type="match status" value="1"/>
</dbReference>
<evidence type="ECO:0000313" key="10">
    <source>
        <dbReference type="Proteomes" id="UP001156196"/>
    </source>
</evidence>
<dbReference type="GeneID" id="76729371"/>
<dbReference type="PIRSF" id="PIRSF000505">
    <property type="entry name" value="EPSPS"/>
    <property type="match status" value="1"/>
</dbReference>
<comment type="pathway">
    <text evidence="1">Metabolic intermediate biosynthesis; chorismate biosynthesis; chorismate from D-erythrose 4-phosphate and phosphoenolpyruvate: step 6/7.</text>
</comment>
<dbReference type="PROSITE" id="PS00104">
    <property type="entry name" value="EPSP_SYNTHASE_1"/>
    <property type="match status" value="1"/>
</dbReference>
<comment type="similarity">
    <text evidence="2 7">Belongs to the EPSP synthase family.</text>
</comment>
<feature type="binding site" evidence="7">
    <location>
        <position position="21"/>
    </location>
    <ligand>
        <name>phosphoenolpyruvate</name>
        <dbReference type="ChEBI" id="CHEBI:58702"/>
    </ligand>
</feature>
<dbReference type="AlphaFoldDB" id="A0AAX3E957"/>
<feature type="binding site" evidence="7">
    <location>
        <position position="168"/>
    </location>
    <ligand>
        <name>phosphoenolpyruvate</name>
        <dbReference type="ChEBI" id="CHEBI:58702"/>
    </ligand>
</feature>
<dbReference type="Proteomes" id="UP001156196">
    <property type="component" value="Chromosome"/>
</dbReference>
<dbReference type="SMR" id="A0AAX3E957"/>
<keyword evidence="3 7" id="KW-0028">Amino-acid biosynthesis</keyword>
<feature type="binding site" evidence="7">
    <location>
        <position position="310"/>
    </location>
    <ligand>
        <name>3-phosphoshikimate</name>
        <dbReference type="ChEBI" id="CHEBI:145989"/>
    </ligand>
</feature>
<feature type="binding site" evidence="7">
    <location>
        <position position="21"/>
    </location>
    <ligand>
        <name>3-phosphoshikimate</name>
        <dbReference type="ChEBI" id="CHEBI:145989"/>
    </ligand>
</feature>
<gene>
    <name evidence="7 9" type="primary">aroA</name>
    <name evidence="9" type="ORF">OH143_00725</name>
</gene>
<dbReference type="NCBIfam" id="TIGR01356">
    <property type="entry name" value="aroA"/>
    <property type="match status" value="1"/>
</dbReference>
<dbReference type="GO" id="GO:0009073">
    <property type="term" value="P:aromatic amino acid family biosynthetic process"/>
    <property type="evidence" value="ECO:0007669"/>
    <property type="project" value="UniProtKB-KW"/>
</dbReference>
<feature type="binding site" evidence="7">
    <location>
        <position position="382"/>
    </location>
    <ligand>
        <name>phosphoenolpyruvate</name>
        <dbReference type="ChEBI" id="CHEBI:58702"/>
    </ligand>
</feature>
<dbReference type="PANTHER" id="PTHR21090">
    <property type="entry name" value="AROM/DEHYDROQUINATE SYNTHASE"/>
    <property type="match status" value="1"/>
</dbReference>
<dbReference type="HAMAP" id="MF_00210">
    <property type="entry name" value="EPSP_synth"/>
    <property type="match status" value="1"/>
</dbReference>
<proteinExistence type="inferred from homology"/>
<feature type="binding site" evidence="7">
    <location>
        <position position="337"/>
    </location>
    <ligand>
        <name>3-phosphoshikimate</name>
        <dbReference type="ChEBI" id="CHEBI:145989"/>
    </ligand>
</feature>
<dbReference type="GeneID" id="4847583"/>
<sequence>MIVRVSQTGPVDAAFPAPPSKSYTHRALIAGALALGRTRIARPLRAADTELTARGLEALGVPLEWLPGEIAVAGCSGTFPAAGEVTIDCGNSGTTLRLLTSAALLSQHPVVLTGSPRMLERPVGPLAGALRALGGDVAFTGQPGYPPIRISGRLRGGRATIDGSISSQFVSSILMAAPYAEEDVELTLPATPASRSYLDVTADVMLRFGAHIERQGYDRFRVESGRAYRGRDYRVEGDYSSASYLFAVAAVCGGRVAVTGLNPTSVQGDRRFLDALEAMGCSVAAGTDAVTVERTGDLKGIEIDMSSSPDTVQTLAAVAATAGSPTTITGTAHLQYKESDRVGVTADTLRRMGAGVEVTEDSLTITPAPLHGVAVDPHDDHRTAMAFAVLGLAVGGMAIRDPECVEKSFPGFWEALYGEGLL</sequence>
<dbReference type="Pfam" id="PF00275">
    <property type="entry name" value="EPSP_synthase"/>
    <property type="match status" value="1"/>
</dbReference>
<keyword evidence="7" id="KW-0963">Cytoplasm</keyword>
<feature type="binding site" evidence="7">
    <location>
        <position position="407"/>
    </location>
    <ligand>
        <name>phosphoenolpyruvate</name>
        <dbReference type="ChEBI" id="CHEBI:58702"/>
    </ligand>
</feature>
<feature type="binding site" evidence="7">
    <location>
        <position position="121"/>
    </location>
    <ligand>
        <name>phosphoenolpyruvate</name>
        <dbReference type="ChEBI" id="CHEBI:58702"/>
    </ligand>
</feature>
<feature type="binding site" evidence="7">
    <location>
        <position position="167"/>
    </location>
    <ligand>
        <name>3-phosphoshikimate</name>
        <dbReference type="ChEBI" id="CHEBI:145989"/>
    </ligand>
</feature>
<comment type="subcellular location">
    <subcellularLocation>
        <location evidence="7">Cytoplasm</location>
    </subcellularLocation>
</comment>
<comment type="catalytic activity">
    <reaction evidence="6">
        <text>3-phosphoshikimate + phosphoenolpyruvate = 5-O-(1-carboxyvinyl)-3-phosphoshikimate + phosphate</text>
        <dbReference type="Rhea" id="RHEA:21256"/>
        <dbReference type="ChEBI" id="CHEBI:43474"/>
        <dbReference type="ChEBI" id="CHEBI:57701"/>
        <dbReference type="ChEBI" id="CHEBI:58702"/>
        <dbReference type="ChEBI" id="CHEBI:145989"/>
        <dbReference type="EC" id="2.5.1.19"/>
    </reaction>
    <physiologicalReaction direction="left-to-right" evidence="6">
        <dbReference type="Rhea" id="RHEA:21257"/>
    </physiologicalReaction>
</comment>
<dbReference type="GO" id="GO:0005737">
    <property type="term" value="C:cytoplasm"/>
    <property type="evidence" value="ECO:0007669"/>
    <property type="project" value="UniProtKB-SubCell"/>
</dbReference>
<dbReference type="KEGG" id="msum:OH143_00725"/>
<dbReference type="InterPro" id="IPR013792">
    <property type="entry name" value="RNA3'P_cycl/enolpyr_Trfase_a/b"/>
</dbReference>
<evidence type="ECO:0000256" key="4">
    <source>
        <dbReference type="ARBA" id="ARBA00022679"/>
    </source>
</evidence>
<reference evidence="9" key="1">
    <citation type="submission" date="2022-10" db="EMBL/GenBank/DDBJ databases">
        <title>Complete genome of Methanoculleus submarinus DSM 15122.</title>
        <authorList>
            <person name="Chen S.-C."/>
            <person name="Lai S.-J."/>
            <person name="You Y.-T."/>
        </authorList>
    </citation>
    <scope>NUCLEOTIDE SEQUENCE</scope>
    <source>
        <strain evidence="9">DSM 15122</strain>
    </source>
</reference>
<accession>A0AAX3E957</accession>
<dbReference type="GO" id="GO:0003866">
    <property type="term" value="F:3-phosphoshikimate 1-carboxyvinyltransferase activity"/>
    <property type="evidence" value="ECO:0007669"/>
    <property type="project" value="UniProtKB-UniRule"/>
</dbReference>
<evidence type="ECO:0000313" key="9">
    <source>
        <dbReference type="EMBL" id="UYU18643.1"/>
    </source>
</evidence>
<feature type="binding site" evidence="7">
    <location>
        <position position="93"/>
    </location>
    <ligand>
        <name>phosphoenolpyruvate</name>
        <dbReference type="ChEBI" id="CHEBI:58702"/>
    </ligand>
</feature>
<feature type="binding site" evidence="7">
    <location>
        <position position="341"/>
    </location>
    <ligand>
        <name>phosphoenolpyruvate</name>
        <dbReference type="ChEBI" id="CHEBI:58702"/>
    </ligand>
</feature>
<comment type="function">
    <text evidence="7">Catalyzes the transfer of the enolpyruvyl moiety of phosphoenolpyruvate (PEP) to the 5-hydroxyl of shikimate-3-phosphate (S3P) to produce enolpyruvyl shikimate-3-phosphate and inorganic phosphate.</text>
</comment>
<feature type="active site" description="Proton acceptor" evidence="7">
    <location>
        <position position="310"/>
    </location>
</feature>
<dbReference type="InterPro" id="IPR023193">
    <property type="entry name" value="EPSP_synthase_CS"/>
</dbReference>
<comment type="subunit">
    <text evidence="7">Monomer.</text>
</comment>
<feature type="binding site" evidence="7">
    <location>
        <position position="168"/>
    </location>
    <ligand>
        <name>3-phosphoshikimate</name>
        <dbReference type="ChEBI" id="CHEBI:145989"/>
    </ligand>
</feature>
<evidence type="ECO:0000256" key="2">
    <source>
        <dbReference type="ARBA" id="ARBA00009948"/>
    </source>
</evidence>
<keyword evidence="5 7" id="KW-0057">Aromatic amino acid biosynthesis</keyword>
<dbReference type="GO" id="GO:0008652">
    <property type="term" value="P:amino acid biosynthetic process"/>
    <property type="evidence" value="ECO:0007669"/>
    <property type="project" value="UniProtKB-KW"/>
</dbReference>